<organism evidence="1 2">
    <name type="scientific">Caerostris extrusa</name>
    <name type="common">Bark spider</name>
    <name type="synonym">Caerostris bankana</name>
    <dbReference type="NCBI Taxonomy" id="172846"/>
    <lineage>
        <taxon>Eukaryota</taxon>
        <taxon>Metazoa</taxon>
        <taxon>Ecdysozoa</taxon>
        <taxon>Arthropoda</taxon>
        <taxon>Chelicerata</taxon>
        <taxon>Arachnida</taxon>
        <taxon>Araneae</taxon>
        <taxon>Araneomorphae</taxon>
        <taxon>Entelegynae</taxon>
        <taxon>Araneoidea</taxon>
        <taxon>Araneidae</taxon>
        <taxon>Caerostris</taxon>
    </lineage>
</organism>
<dbReference type="AlphaFoldDB" id="A0AAV4S9J2"/>
<comment type="caution">
    <text evidence="1">The sequence shown here is derived from an EMBL/GenBank/DDBJ whole genome shotgun (WGS) entry which is preliminary data.</text>
</comment>
<name>A0AAV4S9J2_CAEEX</name>
<protein>
    <submittedName>
        <fullName evidence="1">Uncharacterized protein</fullName>
    </submittedName>
</protein>
<dbReference type="Proteomes" id="UP001054945">
    <property type="component" value="Unassembled WGS sequence"/>
</dbReference>
<evidence type="ECO:0000313" key="1">
    <source>
        <dbReference type="EMBL" id="GIY30325.1"/>
    </source>
</evidence>
<proteinExistence type="predicted"/>
<dbReference type="EMBL" id="BPLR01009211">
    <property type="protein sequence ID" value="GIY30325.1"/>
    <property type="molecule type" value="Genomic_DNA"/>
</dbReference>
<keyword evidence="2" id="KW-1185">Reference proteome</keyword>
<evidence type="ECO:0000313" key="2">
    <source>
        <dbReference type="Proteomes" id="UP001054945"/>
    </source>
</evidence>
<sequence length="88" mass="10102">MREPDSCGRKLVCCHRCISSPPFPNFLDELTSSRLKKREGVYIHHNSLSRSLSYLLVMHPPEGKKKKSQPTCSEAAEFTLMKFLPHKD</sequence>
<gene>
    <name evidence="1" type="ORF">CEXT_712011</name>
</gene>
<accession>A0AAV4S9J2</accession>
<reference evidence="1 2" key="1">
    <citation type="submission" date="2021-06" db="EMBL/GenBank/DDBJ databases">
        <title>Caerostris extrusa draft genome.</title>
        <authorList>
            <person name="Kono N."/>
            <person name="Arakawa K."/>
        </authorList>
    </citation>
    <scope>NUCLEOTIDE SEQUENCE [LARGE SCALE GENOMIC DNA]</scope>
</reference>